<dbReference type="InterPro" id="IPR020846">
    <property type="entry name" value="MFS_dom"/>
</dbReference>
<dbReference type="InterPro" id="IPR036259">
    <property type="entry name" value="MFS_trans_sf"/>
</dbReference>
<evidence type="ECO:0000256" key="4">
    <source>
        <dbReference type="ARBA" id="ARBA00022989"/>
    </source>
</evidence>
<dbReference type="Proteomes" id="UP000053820">
    <property type="component" value="Unassembled WGS sequence"/>
</dbReference>
<evidence type="ECO:0000313" key="8">
    <source>
        <dbReference type="EMBL" id="KIJ64862.1"/>
    </source>
</evidence>
<evidence type="ECO:0000256" key="3">
    <source>
        <dbReference type="ARBA" id="ARBA00022692"/>
    </source>
</evidence>
<evidence type="ECO:0000256" key="5">
    <source>
        <dbReference type="ARBA" id="ARBA00023136"/>
    </source>
</evidence>
<keyword evidence="9" id="KW-1185">Reference proteome</keyword>
<dbReference type="FunFam" id="1.20.1250.20:FF:000068">
    <property type="entry name" value="MFS general substrate transporter"/>
    <property type="match status" value="1"/>
</dbReference>
<feature type="transmembrane region" description="Helical" evidence="6">
    <location>
        <begin position="21"/>
        <end position="38"/>
    </location>
</feature>
<dbReference type="Gene3D" id="1.20.1250.20">
    <property type="entry name" value="MFS general substrate transporter like domains"/>
    <property type="match status" value="2"/>
</dbReference>
<keyword evidence="4 6" id="KW-1133">Transmembrane helix</keyword>
<feature type="transmembrane region" description="Helical" evidence="6">
    <location>
        <begin position="409"/>
        <end position="430"/>
    </location>
</feature>
<dbReference type="AlphaFoldDB" id="A0A0C9WG60"/>
<evidence type="ECO:0000259" key="7">
    <source>
        <dbReference type="PROSITE" id="PS50850"/>
    </source>
</evidence>
<feature type="transmembrane region" description="Helical" evidence="6">
    <location>
        <begin position="62"/>
        <end position="80"/>
    </location>
</feature>
<feature type="transmembrane region" description="Helical" evidence="6">
    <location>
        <begin position="342"/>
        <end position="365"/>
    </location>
</feature>
<feature type="domain" description="Major facilitator superfamily (MFS) profile" evidence="7">
    <location>
        <begin position="25"/>
        <end position="437"/>
    </location>
</feature>
<dbReference type="InterPro" id="IPR011701">
    <property type="entry name" value="MFS"/>
</dbReference>
<reference evidence="8 9" key="1">
    <citation type="submission" date="2014-04" db="EMBL/GenBank/DDBJ databases">
        <title>Evolutionary Origins and Diversification of the Mycorrhizal Mutualists.</title>
        <authorList>
            <consortium name="DOE Joint Genome Institute"/>
            <consortium name="Mycorrhizal Genomics Consortium"/>
            <person name="Kohler A."/>
            <person name="Kuo A."/>
            <person name="Nagy L.G."/>
            <person name="Floudas D."/>
            <person name="Copeland A."/>
            <person name="Barry K.W."/>
            <person name="Cichocki N."/>
            <person name="Veneault-Fourrey C."/>
            <person name="LaButti K."/>
            <person name="Lindquist E.A."/>
            <person name="Lipzen A."/>
            <person name="Lundell T."/>
            <person name="Morin E."/>
            <person name="Murat C."/>
            <person name="Riley R."/>
            <person name="Ohm R."/>
            <person name="Sun H."/>
            <person name="Tunlid A."/>
            <person name="Henrissat B."/>
            <person name="Grigoriev I.V."/>
            <person name="Hibbett D.S."/>
            <person name="Martin F."/>
        </authorList>
    </citation>
    <scope>NUCLEOTIDE SEQUENCE [LARGE SCALE GENOMIC DNA]</scope>
    <source>
        <strain evidence="8 9">MD-312</strain>
    </source>
</reference>
<evidence type="ECO:0000313" key="9">
    <source>
        <dbReference type="Proteomes" id="UP000053820"/>
    </source>
</evidence>
<protein>
    <recommendedName>
        <fullName evidence="7">Major facilitator superfamily (MFS) profile domain-containing protein</fullName>
    </recommendedName>
</protein>
<feature type="transmembrane region" description="Helical" evidence="6">
    <location>
        <begin position="318"/>
        <end position="336"/>
    </location>
</feature>
<dbReference type="GO" id="GO:0022857">
    <property type="term" value="F:transmembrane transporter activity"/>
    <property type="evidence" value="ECO:0007669"/>
    <property type="project" value="InterPro"/>
</dbReference>
<dbReference type="GO" id="GO:0016020">
    <property type="term" value="C:membrane"/>
    <property type="evidence" value="ECO:0007669"/>
    <property type="project" value="UniProtKB-SubCell"/>
</dbReference>
<accession>A0A0C9WG60</accession>
<feature type="transmembrane region" description="Helical" evidence="6">
    <location>
        <begin position="92"/>
        <end position="110"/>
    </location>
</feature>
<dbReference type="PANTHER" id="PTHR43791">
    <property type="entry name" value="PERMEASE-RELATED"/>
    <property type="match status" value="1"/>
</dbReference>
<evidence type="ECO:0000256" key="2">
    <source>
        <dbReference type="ARBA" id="ARBA00022448"/>
    </source>
</evidence>
<dbReference type="FunFam" id="1.20.1250.20:FF:000034">
    <property type="entry name" value="MFS general substrate transporter"/>
    <property type="match status" value="1"/>
</dbReference>
<dbReference type="OrthoDB" id="2985014at2759"/>
<feature type="transmembrane region" description="Helical" evidence="6">
    <location>
        <begin position="253"/>
        <end position="274"/>
    </location>
</feature>
<evidence type="ECO:0000256" key="6">
    <source>
        <dbReference type="SAM" id="Phobius"/>
    </source>
</evidence>
<sequence length="474" mass="52868">MNRPSIPTLTPEQEARLWRRIDLRLMPIITLMYLLSFMDRGNIGNAKLDGLITQLNLTGNKYNIALTMYFIPYSIFEFPSNIIIQVIRPSRWLPGIMILWGLVMMSMGFVRTYPQLIGVRVCLGVAEAGLYPGVAYYLTMWYPKYMYQFHLALFSGAATLAGAFSGLLAFAINYMNGDGGLEGWSWIFLLEGIATVVIGFIGALVMVDYPSTAKFLTPEERVFVIQKQRCDAAKEEEDHIARQVWAAFTEWQVWAMSVVQLSISIPVYGITYFLPTIIKSFGYSTSISQLLTVPPYVLATISVLTFSYFSDKLKLRSPFIFAAQFTALVGYIINITDAPSGVKYFGTFLCVIGSYTASPGSVSLLANNLGGKYKRAVGMALQITVGNLGGAVASNIYRTQDEPRYILGHGLAIMFISIGLVALPITILTYKRINSQRDRAELLGQSKGEKVETQEGEAEEELEFDRALSFRYTI</sequence>
<feature type="transmembrane region" description="Helical" evidence="6">
    <location>
        <begin position="184"/>
        <end position="207"/>
    </location>
</feature>
<dbReference type="PANTHER" id="PTHR43791:SF18">
    <property type="entry name" value="NICOTINIC ACID TRANSPORTER TNA1, PUTATIVE (AFU_ORTHOLOGUE AFUA_3G03820)-RELATED"/>
    <property type="match status" value="1"/>
</dbReference>
<proteinExistence type="predicted"/>
<dbReference type="SUPFAM" id="SSF103473">
    <property type="entry name" value="MFS general substrate transporter"/>
    <property type="match status" value="1"/>
</dbReference>
<feature type="transmembrane region" description="Helical" evidence="6">
    <location>
        <begin position="116"/>
        <end position="139"/>
    </location>
</feature>
<dbReference type="HOGENOM" id="CLU_001265_0_1_1"/>
<keyword evidence="5 6" id="KW-0472">Membrane</keyword>
<feature type="transmembrane region" description="Helical" evidence="6">
    <location>
        <begin position="151"/>
        <end position="172"/>
    </location>
</feature>
<feature type="transmembrane region" description="Helical" evidence="6">
    <location>
        <begin position="286"/>
        <end position="306"/>
    </location>
</feature>
<name>A0A0C9WG60_9AGAM</name>
<keyword evidence="2" id="KW-0813">Transport</keyword>
<dbReference type="EMBL" id="KN839845">
    <property type="protein sequence ID" value="KIJ64862.1"/>
    <property type="molecule type" value="Genomic_DNA"/>
</dbReference>
<dbReference type="Pfam" id="PF07690">
    <property type="entry name" value="MFS_1"/>
    <property type="match status" value="1"/>
</dbReference>
<keyword evidence="3 6" id="KW-0812">Transmembrane</keyword>
<organism evidence="8 9">
    <name type="scientific">Hydnomerulius pinastri MD-312</name>
    <dbReference type="NCBI Taxonomy" id="994086"/>
    <lineage>
        <taxon>Eukaryota</taxon>
        <taxon>Fungi</taxon>
        <taxon>Dikarya</taxon>
        <taxon>Basidiomycota</taxon>
        <taxon>Agaricomycotina</taxon>
        <taxon>Agaricomycetes</taxon>
        <taxon>Agaricomycetidae</taxon>
        <taxon>Boletales</taxon>
        <taxon>Boletales incertae sedis</taxon>
        <taxon>Leucogyrophana</taxon>
    </lineage>
</organism>
<evidence type="ECO:0000256" key="1">
    <source>
        <dbReference type="ARBA" id="ARBA00004141"/>
    </source>
</evidence>
<dbReference type="PROSITE" id="PS50850">
    <property type="entry name" value="MFS"/>
    <property type="match status" value="1"/>
</dbReference>
<gene>
    <name evidence="8" type="ORF">HYDPIDRAFT_153698</name>
</gene>
<comment type="subcellular location">
    <subcellularLocation>
        <location evidence="1">Membrane</location>
        <topology evidence="1">Multi-pass membrane protein</topology>
    </subcellularLocation>
</comment>